<proteinExistence type="predicted"/>
<keyword evidence="1" id="KW-0812">Transmembrane</keyword>
<keyword evidence="3" id="KW-1185">Reference proteome</keyword>
<dbReference type="EMBL" id="WIVE01000011">
    <property type="protein sequence ID" value="MQX36018.1"/>
    <property type="molecule type" value="Genomic_DNA"/>
</dbReference>
<dbReference type="RefSeq" id="WP_153342093.1">
    <property type="nucleotide sequence ID" value="NZ_WIVE01000011.1"/>
</dbReference>
<comment type="caution">
    <text evidence="2">The sequence shown here is derived from an EMBL/GenBank/DDBJ whole genome shotgun (WGS) entry which is preliminary data.</text>
</comment>
<name>A0A7X1ZCW0_9PROT</name>
<evidence type="ECO:0000313" key="2">
    <source>
        <dbReference type="EMBL" id="MQX36018.1"/>
    </source>
</evidence>
<sequence length="48" mass="5472">MLKGTDYLMLELALYAVVAVYAIYRHRILVREVQATADARKAEQTSET</sequence>
<dbReference type="AlphaFoldDB" id="A0A7X1ZCW0"/>
<keyword evidence="1" id="KW-0472">Membrane</keyword>
<gene>
    <name evidence="2" type="ORF">GHC57_05745</name>
</gene>
<evidence type="ECO:0000256" key="1">
    <source>
        <dbReference type="SAM" id="Phobius"/>
    </source>
</evidence>
<accession>A0A7X1ZCW0</accession>
<protein>
    <submittedName>
        <fullName evidence="2">Uncharacterized protein</fullName>
    </submittedName>
</protein>
<keyword evidence="1" id="KW-1133">Transmembrane helix</keyword>
<reference evidence="2 3" key="1">
    <citation type="submission" date="2019-10" db="EMBL/GenBank/DDBJ databases">
        <title>Draft whole-genome sequence of the purple nonsulfur photosynthetic bacterium Roseospira navarrensis DSM 15114.</title>
        <authorList>
            <person name="Kyndt J.A."/>
            <person name="Meyer T.E."/>
        </authorList>
    </citation>
    <scope>NUCLEOTIDE SEQUENCE [LARGE SCALE GENOMIC DNA]</scope>
    <source>
        <strain evidence="2 3">DSM 15114</strain>
    </source>
</reference>
<feature type="transmembrane region" description="Helical" evidence="1">
    <location>
        <begin position="6"/>
        <end position="24"/>
    </location>
</feature>
<organism evidence="2 3">
    <name type="scientific">Roseospira navarrensis</name>
    <dbReference type="NCBI Taxonomy" id="140058"/>
    <lineage>
        <taxon>Bacteria</taxon>
        <taxon>Pseudomonadati</taxon>
        <taxon>Pseudomonadota</taxon>
        <taxon>Alphaproteobacteria</taxon>
        <taxon>Rhodospirillales</taxon>
        <taxon>Rhodospirillaceae</taxon>
        <taxon>Roseospira</taxon>
    </lineage>
</organism>
<dbReference type="Proteomes" id="UP000434582">
    <property type="component" value="Unassembled WGS sequence"/>
</dbReference>
<evidence type="ECO:0000313" key="3">
    <source>
        <dbReference type="Proteomes" id="UP000434582"/>
    </source>
</evidence>